<dbReference type="PANTHER" id="PTHR46699:SF1">
    <property type="entry name" value="SERINE_THREONINE-PROTEIN KINASE STN8, CHLOROPLASTIC"/>
    <property type="match status" value="1"/>
</dbReference>
<protein>
    <recommendedName>
        <fullName evidence="2">Protein kinase domain-containing protein</fullName>
    </recommendedName>
</protein>
<dbReference type="EMBL" id="JBBWWR010000015">
    <property type="protein sequence ID" value="KAK8949942.1"/>
    <property type="molecule type" value="Genomic_DNA"/>
</dbReference>
<feature type="compositionally biased region" description="Low complexity" evidence="1">
    <location>
        <begin position="208"/>
        <end position="217"/>
    </location>
</feature>
<name>A0ABR2LSW4_9ASPA</name>
<dbReference type="PROSITE" id="PS50011">
    <property type="entry name" value="PROTEIN_KINASE_DOM"/>
    <property type="match status" value="1"/>
</dbReference>
<dbReference type="Gene3D" id="3.30.200.20">
    <property type="entry name" value="Phosphorylase Kinase, domain 1"/>
    <property type="match status" value="1"/>
</dbReference>
<dbReference type="PROSITE" id="PS00108">
    <property type="entry name" value="PROTEIN_KINASE_ST"/>
    <property type="match status" value="1"/>
</dbReference>
<feature type="domain" description="Protein kinase" evidence="2">
    <location>
        <begin position="288"/>
        <end position="616"/>
    </location>
</feature>
<feature type="region of interest" description="Disordered" evidence="1">
    <location>
        <begin position="189"/>
        <end position="231"/>
    </location>
</feature>
<dbReference type="SUPFAM" id="SSF56112">
    <property type="entry name" value="Protein kinase-like (PK-like)"/>
    <property type="match status" value="1"/>
</dbReference>
<comment type="caution">
    <text evidence="3">The sequence shown here is derived from an EMBL/GenBank/DDBJ whole genome shotgun (WGS) entry which is preliminary data.</text>
</comment>
<dbReference type="SMART" id="SM00220">
    <property type="entry name" value="S_TKc"/>
    <property type="match status" value="1"/>
</dbReference>
<dbReference type="PANTHER" id="PTHR46699">
    <property type="entry name" value="SERINE/THREONINE-PROTEIN KINASE STN8, CHLOROPLASTIC-RELATED"/>
    <property type="match status" value="1"/>
</dbReference>
<accession>A0ABR2LSW4</accession>
<proteinExistence type="predicted"/>
<dbReference type="Pfam" id="PF00069">
    <property type="entry name" value="Pkinase"/>
    <property type="match status" value="1"/>
</dbReference>
<evidence type="ECO:0000259" key="2">
    <source>
        <dbReference type="PROSITE" id="PS50011"/>
    </source>
</evidence>
<dbReference type="InterPro" id="IPR011009">
    <property type="entry name" value="Kinase-like_dom_sf"/>
</dbReference>
<evidence type="ECO:0000313" key="4">
    <source>
        <dbReference type="Proteomes" id="UP001412067"/>
    </source>
</evidence>
<keyword evidence="4" id="KW-1185">Reference proteome</keyword>
<gene>
    <name evidence="3" type="ORF">KSP40_PGU006545</name>
</gene>
<evidence type="ECO:0000256" key="1">
    <source>
        <dbReference type="SAM" id="MobiDB-lite"/>
    </source>
</evidence>
<reference evidence="3 4" key="1">
    <citation type="journal article" date="2022" name="Nat. Plants">
        <title>Genomes of leafy and leafless Platanthera orchids illuminate the evolution of mycoheterotrophy.</title>
        <authorList>
            <person name="Li M.H."/>
            <person name="Liu K.W."/>
            <person name="Li Z."/>
            <person name="Lu H.C."/>
            <person name="Ye Q.L."/>
            <person name="Zhang D."/>
            <person name="Wang J.Y."/>
            <person name="Li Y.F."/>
            <person name="Zhong Z.M."/>
            <person name="Liu X."/>
            <person name="Yu X."/>
            <person name="Liu D.K."/>
            <person name="Tu X.D."/>
            <person name="Liu B."/>
            <person name="Hao Y."/>
            <person name="Liao X.Y."/>
            <person name="Jiang Y.T."/>
            <person name="Sun W.H."/>
            <person name="Chen J."/>
            <person name="Chen Y.Q."/>
            <person name="Ai Y."/>
            <person name="Zhai J.W."/>
            <person name="Wu S.S."/>
            <person name="Zhou Z."/>
            <person name="Hsiao Y.Y."/>
            <person name="Wu W.L."/>
            <person name="Chen Y.Y."/>
            <person name="Lin Y.F."/>
            <person name="Hsu J.L."/>
            <person name="Li C.Y."/>
            <person name="Wang Z.W."/>
            <person name="Zhao X."/>
            <person name="Zhong W.Y."/>
            <person name="Ma X.K."/>
            <person name="Ma L."/>
            <person name="Huang J."/>
            <person name="Chen G.Z."/>
            <person name="Huang M.Z."/>
            <person name="Huang L."/>
            <person name="Peng D.H."/>
            <person name="Luo Y.B."/>
            <person name="Zou S.Q."/>
            <person name="Chen S.P."/>
            <person name="Lan S."/>
            <person name="Tsai W.C."/>
            <person name="Van de Peer Y."/>
            <person name="Liu Z.J."/>
        </authorList>
    </citation>
    <scope>NUCLEOTIDE SEQUENCE [LARGE SCALE GENOMIC DNA]</scope>
    <source>
        <strain evidence="3">Lor288</strain>
    </source>
</reference>
<dbReference type="InterPro" id="IPR000719">
    <property type="entry name" value="Prot_kinase_dom"/>
</dbReference>
<dbReference type="Proteomes" id="UP001412067">
    <property type="component" value="Unassembled WGS sequence"/>
</dbReference>
<dbReference type="InterPro" id="IPR008271">
    <property type="entry name" value="Ser/Thr_kinase_AS"/>
</dbReference>
<evidence type="ECO:0000313" key="3">
    <source>
        <dbReference type="EMBL" id="KAK8949942.1"/>
    </source>
</evidence>
<organism evidence="3 4">
    <name type="scientific">Platanthera guangdongensis</name>
    <dbReference type="NCBI Taxonomy" id="2320717"/>
    <lineage>
        <taxon>Eukaryota</taxon>
        <taxon>Viridiplantae</taxon>
        <taxon>Streptophyta</taxon>
        <taxon>Embryophyta</taxon>
        <taxon>Tracheophyta</taxon>
        <taxon>Spermatophyta</taxon>
        <taxon>Magnoliopsida</taxon>
        <taxon>Liliopsida</taxon>
        <taxon>Asparagales</taxon>
        <taxon>Orchidaceae</taxon>
        <taxon>Orchidoideae</taxon>
        <taxon>Orchideae</taxon>
        <taxon>Orchidinae</taxon>
        <taxon>Platanthera</taxon>
    </lineage>
</organism>
<dbReference type="Gene3D" id="1.10.510.10">
    <property type="entry name" value="Transferase(Phosphotransferase) domain 1"/>
    <property type="match status" value="1"/>
</dbReference>
<sequence length="634" mass="71082">MAPKLEENVNEGYELVRGAFADGDQDIKSVVTLVSNSGLEYLVSEPSKIWKKEVLEFLTGATVDDSRYRIKSRVHGTKVKVSPKSLRKVLQLPKTQEEEEISTSKTREALVWCGLDSKMKIDWSMVIFEKIKESLKKPNLGRILSLYLAGTIPEVMSNAAGAKINHMRRMDMRIFSRWERVLSKELTTPEKQVTKKDSPPRKKRKTAVVTQVSSSSSESEEQVVFTPDEQEEEIVEKTPAGGASRLNLIKLSKKKGRLLESVDTWRLGCLSFGPECVFCTISFSCACFNLGRMVGELTIGRYFFGFLLKRGVLPQVNSALTVTHECVSVPSSGAAEFLDYEEWFNYRVSRAAPESCAEFLGSFVADKTRLEFIKCGKWLVWKFEGDKNLADYLKDRNFPLNIESIMFGRVLEGLEPIRRSALIIKQIMRQIITSLKRIHSTGIVHRDIKPANLVVTKKGQIKLIDFGAATDLRIGKNYVPDSGLLDPDYCPPELFVLPKETPTPPAEPIAAILSPVLWLLNSPDLFDMYSAGIILMQMAVPSLRSIPALKNFNSELKTAGYNLNTWRECTRSRPDLCILDLDSGSGWDLATKLVWERSSLRRGRLSAAAALRHPYFLLGGDQAAAVLSKLSLSR</sequence>